<evidence type="ECO:0000256" key="14">
    <source>
        <dbReference type="ARBA" id="ARBA00049886"/>
    </source>
</evidence>
<dbReference type="InterPro" id="IPR002734">
    <property type="entry name" value="RibDG_C"/>
</dbReference>
<dbReference type="RefSeq" id="WP_154657355.1">
    <property type="nucleotide sequence ID" value="NZ_AULJ01000038.1"/>
</dbReference>
<keyword evidence="9 15" id="KW-0862">Zinc</keyword>
<dbReference type="GO" id="GO:0008270">
    <property type="term" value="F:zinc ion binding"/>
    <property type="evidence" value="ECO:0007669"/>
    <property type="project" value="InterPro"/>
</dbReference>
<feature type="binding site" evidence="17">
    <location>
        <position position="293"/>
    </location>
    <ligand>
        <name>substrate</name>
    </ligand>
</feature>
<feature type="binding site" evidence="17">
    <location>
        <position position="223"/>
    </location>
    <ligand>
        <name>NADP(+)</name>
        <dbReference type="ChEBI" id="CHEBI:58349"/>
    </ligand>
</feature>
<gene>
    <name evidence="20" type="ORF">N783_08620</name>
</gene>
<feature type="binding site" evidence="18">
    <location>
        <position position="76"/>
    </location>
    <ligand>
        <name>Zn(2+)</name>
        <dbReference type="ChEBI" id="CHEBI:29105"/>
        <note>catalytic</note>
    </ligand>
</feature>
<evidence type="ECO:0000256" key="13">
    <source>
        <dbReference type="ARBA" id="ARBA00049861"/>
    </source>
</evidence>
<dbReference type="GO" id="GO:0009231">
    <property type="term" value="P:riboflavin biosynthetic process"/>
    <property type="evidence" value="ECO:0007669"/>
    <property type="project" value="UniProtKB-UniPathway"/>
</dbReference>
<evidence type="ECO:0000256" key="15">
    <source>
        <dbReference type="PIRNR" id="PIRNR006769"/>
    </source>
</evidence>
<evidence type="ECO:0000256" key="18">
    <source>
        <dbReference type="PIRSR" id="PIRSR006769-3"/>
    </source>
</evidence>
<keyword evidence="6 15" id="KW-0686">Riboflavin biosynthesis</keyword>
<evidence type="ECO:0000256" key="11">
    <source>
        <dbReference type="ARBA" id="ARBA00023002"/>
    </source>
</evidence>
<feature type="binding site" evidence="17">
    <location>
        <position position="155"/>
    </location>
    <ligand>
        <name>NADP(+)</name>
        <dbReference type="ChEBI" id="CHEBI:58349"/>
    </ligand>
</feature>
<feature type="binding site" evidence="17">
    <location>
        <position position="197"/>
    </location>
    <ligand>
        <name>NADP(+)</name>
        <dbReference type="ChEBI" id="CHEBI:58349"/>
    </ligand>
</feature>
<dbReference type="Pfam" id="PF01872">
    <property type="entry name" value="RibD_C"/>
    <property type="match status" value="1"/>
</dbReference>
<feature type="binding site" evidence="17">
    <location>
        <position position="201"/>
    </location>
    <ligand>
        <name>NADP(+)</name>
        <dbReference type="ChEBI" id="CHEBI:58349"/>
    </ligand>
</feature>
<comment type="catalytic activity">
    <reaction evidence="13 15">
        <text>5-amino-6-(5-phospho-D-ribitylamino)uracil + NADP(+) = 5-amino-6-(5-phospho-D-ribosylamino)uracil + NADPH + H(+)</text>
        <dbReference type="Rhea" id="RHEA:17845"/>
        <dbReference type="ChEBI" id="CHEBI:15378"/>
        <dbReference type="ChEBI" id="CHEBI:57783"/>
        <dbReference type="ChEBI" id="CHEBI:58349"/>
        <dbReference type="ChEBI" id="CHEBI:58421"/>
        <dbReference type="ChEBI" id="CHEBI:58453"/>
        <dbReference type="EC" id="1.1.1.193"/>
    </reaction>
</comment>
<dbReference type="InterPro" id="IPR016192">
    <property type="entry name" value="APOBEC/CMP_deaminase_Zn-bd"/>
</dbReference>
<feature type="active site" description="Proton donor" evidence="16">
    <location>
        <position position="53"/>
    </location>
</feature>
<evidence type="ECO:0000256" key="4">
    <source>
        <dbReference type="ARBA" id="ARBA00005259"/>
    </source>
</evidence>
<dbReference type="PANTHER" id="PTHR38011">
    <property type="entry name" value="DIHYDROFOLATE REDUCTASE FAMILY PROTEIN (AFU_ORTHOLOGUE AFUA_8G06820)"/>
    <property type="match status" value="1"/>
</dbReference>
<feature type="binding site" evidence="17">
    <location>
        <position position="205"/>
    </location>
    <ligand>
        <name>substrate</name>
    </ligand>
</feature>
<evidence type="ECO:0000256" key="1">
    <source>
        <dbReference type="ARBA" id="ARBA00002151"/>
    </source>
</evidence>
<comment type="similarity">
    <text evidence="4 15">In the N-terminal section; belongs to the cytidine and deoxycytidylate deaminase family.</text>
</comment>
<dbReference type="NCBIfam" id="TIGR00326">
    <property type="entry name" value="eubact_ribD"/>
    <property type="match status" value="1"/>
</dbReference>
<dbReference type="Proteomes" id="UP000030403">
    <property type="component" value="Unassembled WGS sequence"/>
</dbReference>
<evidence type="ECO:0000259" key="19">
    <source>
        <dbReference type="PROSITE" id="PS51747"/>
    </source>
</evidence>
<comment type="function">
    <text evidence="1 15">Converts 2,5-diamino-6-(ribosylamino)-4(3h)-pyrimidinone 5'-phosphate into 5-amino-6-(ribosylamino)-2,4(1h,3h)-pyrimidinedione 5'-phosphate.</text>
</comment>
<reference evidence="20 21" key="1">
    <citation type="submission" date="2013-08" db="EMBL/GenBank/DDBJ databases">
        <authorList>
            <person name="Huang J."/>
            <person name="Wang G."/>
        </authorList>
    </citation>
    <scope>NUCLEOTIDE SEQUENCE [LARGE SCALE GENOMIC DNA]</scope>
    <source>
        <strain evidence="20 21">BH030004</strain>
    </source>
</reference>
<keyword evidence="12" id="KW-0511">Multifunctional enzyme</keyword>
<dbReference type="OrthoDB" id="9800865at2"/>
<keyword evidence="8 15" id="KW-0378">Hydrolase</keyword>
<dbReference type="InterPro" id="IPR016193">
    <property type="entry name" value="Cytidine_deaminase-like"/>
</dbReference>
<feature type="binding site" evidence="17">
    <location>
        <position position="171"/>
    </location>
    <ligand>
        <name>NADP(+)</name>
        <dbReference type="ChEBI" id="CHEBI:58349"/>
    </ligand>
</feature>
<evidence type="ECO:0000256" key="17">
    <source>
        <dbReference type="PIRSR" id="PIRSR006769-2"/>
    </source>
</evidence>
<accession>A0A0A5GAT0</accession>
<keyword evidence="10 15" id="KW-0521">NADP</keyword>
<evidence type="ECO:0000256" key="5">
    <source>
        <dbReference type="ARBA" id="ARBA00007417"/>
    </source>
</evidence>
<dbReference type="InterPro" id="IPR002125">
    <property type="entry name" value="CMP_dCMP_dom"/>
</dbReference>
<feature type="binding site" evidence="17">
    <location>
        <position position="169"/>
    </location>
    <ligand>
        <name>NADP(+)</name>
        <dbReference type="ChEBI" id="CHEBI:58349"/>
    </ligand>
</feature>
<dbReference type="GO" id="GO:0050661">
    <property type="term" value="F:NADP binding"/>
    <property type="evidence" value="ECO:0007669"/>
    <property type="project" value="InterPro"/>
</dbReference>
<dbReference type="Gene3D" id="3.40.140.10">
    <property type="entry name" value="Cytidine Deaminase, domain 2"/>
    <property type="match status" value="1"/>
</dbReference>
<evidence type="ECO:0000256" key="6">
    <source>
        <dbReference type="ARBA" id="ARBA00022619"/>
    </source>
</evidence>
<evidence type="ECO:0000256" key="9">
    <source>
        <dbReference type="ARBA" id="ARBA00022833"/>
    </source>
</evidence>
<dbReference type="CDD" id="cd01284">
    <property type="entry name" value="Riboflavin_deaminase-reductase"/>
    <property type="match status" value="1"/>
</dbReference>
<feature type="binding site" evidence="17">
    <location>
        <position position="208"/>
    </location>
    <ligand>
        <name>substrate</name>
    </ligand>
</feature>
<dbReference type="GO" id="GO:0008703">
    <property type="term" value="F:5-amino-6-(5-phosphoribosylamino)uracil reductase activity"/>
    <property type="evidence" value="ECO:0007669"/>
    <property type="project" value="UniProtKB-EC"/>
</dbReference>
<comment type="cofactor">
    <cofactor evidence="15 18">
        <name>Zn(2+)</name>
        <dbReference type="ChEBI" id="CHEBI:29105"/>
    </cofactor>
    <text evidence="15 18">Binds 1 zinc ion.</text>
</comment>
<dbReference type="STRING" id="1385511.GCA_000425225_03007"/>
<feature type="binding site" evidence="17">
    <location>
        <begin position="295"/>
        <end position="301"/>
    </location>
    <ligand>
        <name>NADP(+)</name>
        <dbReference type="ChEBI" id="CHEBI:58349"/>
    </ligand>
</feature>
<dbReference type="InterPro" id="IPR050765">
    <property type="entry name" value="Riboflavin_Biosynth_HTPR"/>
</dbReference>
<dbReference type="PROSITE" id="PS51747">
    <property type="entry name" value="CYT_DCMP_DEAMINASES_2"/>
    <property type="match status" value="1"/>
</dbReference>
<dbReference type="Pfam" id="PF00383">
    <property type="entry name" value="dCMP_cyt_deam_1"/>
    <property type="match status" value="1"/>
</dbReference>
<dbReference type="AlphaFoldDB" id="A0A0A5GAT0"/>
<feature type="binding site" evidence="18">
    <location>
        <position position="85"/>
    </location>
    <ligand>
        <name>Zn(2+)</name>
        <dbReference type="ChEBI" id="CHEBI:29105"/>
        <note>catalytic</note>
    </ligand>
</feature>
<dbReference type="EC" id="3.5.4.26" evidence="15"/>
<evidence type="ECO:0000256" key="8">
    <source>
        <dbReference type="ARBA" id="ARBA00022801"/>
    </source>
</evidence>
<dbReference type="PANTHER" id="PTHR38011:SF7">
    <property type="entry name" value="2,5-DIAMINO-6-RIBOSYLAMINO-4(3H)-PYRIMIDINONE 5'-PHOSPHATE REDUCTASE"/>
    <property type="match status" value="1"/>
</dbReference>
<dbReference type="PROSITE" id="PS00903">
    <property type="entry name" value="CYT_DCMP_DEAMINASES_1"/>
    <property type="match status" value="1"/>
</dbReference>
<keyword evidence="11 15" id="KW-0560">Oxidoreductase</keyword>
<evidence type="ECO:0000256" key="2">
    <source>
        <dbReference type="ARBA" id="ARBA00004882"/>
    </source>
</evidence>
<comment type="caution">
    <text evidence="20">The sequence shown here is derived from an EMBL/GenBank/DDBJ whole genome shotgun (WGS) entry which is preliminary data.</text>
</comment>
<keyword evidence="21" id="KW-1185">Reference proteome</keyword>
<dbReference type="GO" id="GO:0008835">
    <property type="term" value="F:diaminohydroxyphosphoribosylaminopyrimidine deaminase activity"/>
    <property type="evidence" value="ECO:0007669"/>
    <property type="project" value="UniProtKB-EC"/>
</dbReference>
<dbReference type="eggNOG" id="COG0117">
    <property type="taxonomic scope" value="Bacteria"/>
</dbReference>
<dbReference type="FunFam" id="3.40.140.10:FF:000025">
    <property type="entry name" value="Riboflavin biosynthesis protein RibD"/>
    <property type="match status" value="1"/>
</dbReference>
<dbReference type="InterPro" id="IPR004794">
    <property type="entry name" value="Eubact_RibD"/>
</dbReference>
<dbReference type="EMBL" id="AVPF01000020">
    <property type="protein sequence ID" value="KGX88303.1"/>
    <property type="molecule type" value="Genomic_DNA"/>
</dbReference>
<dbReference type="PIRSF" id="PIRSF006769">
    <property type="entry name" value="RibD"/>
    <property type="match status" value="1"/>
</dbReference>
<comment type="catalytic activity">
    <reaction evidence="14 15">
        <text>2,5-diamino-6-hydroxy-4-(5-phosphoribosylamino)-pyrimidine + H2O + H(+) = 5-amino-6-(5-phospho-D-ribosylamino)uracil + NH4(+)</text>
        <dbReference type="Rhea" id="RHEA:21868"/>
        <dbReference type="ChEBI" id="CHEBI:15377"/>
        <dbReference type="ChEBI" id="CHEBI:15378"/>
        <dbReference type="ChEBI" id="CHEBI:28938"/>
        <dbReference type="ChEBI" id="CHEBI:58453"/>
        <dbReference type="ChEBI" id="CHEBI:58614"/>
        <dbReference type="EC" id="3.5.4.26"/>
    </reaction>
</comment>
<protein>
    <recommendedName>
        <fullName evidence="15">Riboflavin biosynthesis protein RibD</fullName>
    </recommendedName>
    <domain>
        <recommendedName>
            <fullName evidence="15">Diaminohydroxyphosphoribosylaminopyrimidine deaminase</fullName>
            <shortName evidence="15">DRAP deaminase</shortName>
            <ecNumber evidence="15">3.5.4.26</ecNumber>
        </recommendedName>
        <alternativeName>
            <fullName evidence="15">Riboflavin-specific deaminase</fullName>
        </alternativeName>
    </domain>
    <domain>
        <recommendedName>
            <fullName evidence="15">5-amino-6-(5-phosphoribosylamino)uracil reductase</fullName>
            <ecNumber evidence="15">1.1.1.193</ecNumber>
        </recommendedName>
        <alternativeName>
            <fullName evidence="15">HTP reductase</fullName>
        </alternativeName>
    </domain>
</protein>
<dbReference type="SUPFAM" id="SSF53597">
    <property type="entry name" value="Dihydrofolate reductase-like"/>
    <property type="match status" value="1"/>
</dbReference>
<feature type="binding site" evidence="18">
    <location>
        <position position="51"/>
    </location>
    <ligand>
        <name>Zn(2+)</name>
        <dbReference type="ChEBI" id="CHEBI:29105"/>
        <note>catalytic</note>
    </ligand>
</feature>
<keyword evidence="7 15" id="KW-0479">Metal-binding</keyword>
<evidence type="ECO:0000313" key="20">
    <source>
        <dbReference type="EMBL" id="KGX88303.1"/>
    </source>
</evidence>
<dbReference type="EC" id="1.1.1.193" evidence="15"/>
<evidence type="ECO:0000256" key="10">
    <source>
        <dbReference type="ARBA" id="ARBA00022857"/>
    </source>
</evidence>
<comment type="pathway">
    <text evidence="3 15">Cofactor biosynthesis; riboflavin biosynthesis; 5-amino-6-(D-ribitylamino)uracil from GTP: step 3/4.</text>
</comment>
<evidence type="ECO:0000256" key="3">
    <source>
        <dbReference type="ARBA" id="ARBA00004910"/>
    </source>
</evidence>
<dbReference type="Gene3D" id="3.40.430.10">
    <property type="entry name" value="Dihydrofolate Reductase, subunit A"/>
    <property type="match status" value="1"/>
</dbReference>
<dbReference type="NCBIfam" id="TIGR00227">
    <property type="entry name" value="ribD_Cterm"/>
    <property type="match status" value="1"/>
</dbReference>
<dbReference type="UniPathway" id="UPA00275">
    <property type="reaction ID" value="UER00401"/>
</dbReference>
<dbReference type="InterPro" id="IPR024072">
    <property type="entry name" value="DHFR-like_dom_sf"/>
</dbReference>
<sequence>MNQDEQYMKLAIQMAASTKGQTAPNPSVGSVVVKNGEVIGMGAHLKAGEAHAEVHALNMAGERAQGATIYVTLEPCSHYGKTPPCAEKIIQSGISRAVVATLDPNPKVAGRGIKMLEDAGVEVKTHVLKKEADDLNEVFYHWIQSKRPFVTLKTAMSLDGKIATTTGESQWITGEEARRDVHQYRHIHDAILVGVNTVIQDKPNLTTRLPHGGKHPIRVVLDTHLRTPIDTPLIQNPEAPTWIVTGSEVEKEKIDRFTHYEHVEIIQLSEPTISIEEILQQLGEKDVTSVFVEGGAKINDAFLRAGAVQQVINYVAPKLIGGQQSPTPIGGEGIAKLSESMQLTITEVTQLGEDVKIISKPI</sequence>
<comment type="similarity">
    <text evidence="5 15">In the C-terminal section; belongs to the HTP reductase family.</text>
</comment>
<proteinExistence type="inferred from homology"/>
<evidence type="ECO:0000313" key="21">
    <source>
        <dbReference type="Proteomes" id="UP000030403"/>
    </source>
</evidence>
<feature type="binding site" evidence="17">
    <location>
        <position position="185"/>
    </location>
    <ligand>
        <name>substrate</name>
    </ligand>
</feature>
<dbReference type="InterPro" id="IPR011549">
    <property type="entry name" value="RibD_C"/>
</dbReference>
<organism evidence="20 21">
    <name type="scientific">Pontibacillus marinus BH030004 = DSM 16465</name>
    <dbReference type="NCBI Taxonomy" id="1385511"/>
    <lineage>
        <taxon>Bacteria</taxon>
        <taxon>Bacillati</taxon>
        <taxon>Bacillota</taxon>
        <taxon>Bacilli</taxon>
        <taxon>Bacillales</taxon>
        <taxon>Bacillaceae</taxon>
        <taxon>Pontibacillus</taxon>
    </lineage>
</organism>
<feature type="domain" description="CMP/dCMP-type deaminase" evidence="19">
    <location>
        <begin position="2"/>
        <end position="124"/>
    </location>
</feature>
<name>A0A0A5GAT0_9BACI</name>
<comment type="pathway">
    <text evidence="2 15">Cofactor biosynthesis; riboflavin biosynthesis; 5-amino-6-(D-ribitylamino)uracil from GTP: step 2/4.</text>
</comment>
<evidence type="ECO:0000256" key="16">
    <source>
        <dbReference type="PIRSR" id="PIRSR006769-1"/>
    </source>
</evidence>
<evidence type="ECO:0000256" key="7">
    <source>
        <dbReference type="ARBA" id="ARBA00022723"/>
    </source>
</evidence>
<evidence type="ECO:0000256" key="12">
    <source>
        <dbReference type="ARBA" id="ARBA00023268"/>
    </source>
</evidence>
<dbReference type="SUPFAM" id="SSF53927">
    <property type="entry name" value="Cytidine deaminase-like"/>
    <property type="match status" value="1"/>
</dbReference>
<dbReference type="eggNOG" id="COG1985">
    <property type="taxonomic scope" value="Bacteria"/>
</dbReference>